<accession>A0A9W6JFD6</accession>
<comment type="caution">
    <text evidence="11">The sequence shown here is derived from an EMBL/GenBank/DDBJ whole genome shotgun (WGS) entry which is preliminary data.</text>
</comment>
<dbReference type="InterPro" id="IPR011835">
    <property type="entry name" value="GS/SS"/>
</dbReference>
<dbReference type="Pfam" id="PF00534">
    <property type="entry name" value="Glycos_transf_1"/>
    <property type="match status" value="1"/>
</dbReference>
<keyword evidence="6 8" id="KW-0808">Transferase</keyword>
<dbReference type="InterPro" id="IPR013534">
    <property type="entry name" value="Starch_synth_cat_dom"/>
</dbReference>
<dbReference type="NCBIfam" id="NF001899">
    <property type="entry name" value="PRK00654.1-2"/>
    <property type="match status" value="1"/>
</dbReference>
<dbReference type="RefSeq" id="WP_271204168.1">
    <property type="nucleotide sequence ID" value="NZ_BSFK01000007.1"/>
</dbReference>
<dbReference type="HAMAP" id="MF_00484">
    <property type="entry name" value="Glycogen_synth"/>
    <property type="match status" value="1"/>
</dbReference>
<evidence type="ECO:0000256" key="7">
    <source>
        <dbReference type="ARBA" id="ARBA00023056"/>
    </source>
</evidence>
<organism evidence="11 12">
    <name type="scientific">Methylopila jiangsuensis</name>
    <dbReference type="NCBI Taxonomy" id="586230"/>
    <lineage>
        <taxon>Bacteria</taxon>
        <taxon>Pseudomonadati</taxon>
        <taxon>Pseudomonadota</taxon>
        <taxon>Alphaproteobacteria</taxon>
        <taxon>Hyphomicrobiales</taxon>
        <taxon>Methylopilaceae</taxon>
        <taxon>Methylopila</taxon>
    </lineage>
</organism>
<dbReference type="EMBL" id="BSFK01000007">
    <property type="protein sequence ID" value="GLK76217.1"/>
    <property type="molecule type" value="Genomic_DNA"/>
</dbReference>
<evidence type="ECO:0000256" key="4">
    <source>
        <dbReference type="ARBA" id="ARBA00010281"/>
    </source>
</evidence>
<dbReference type="PANTHER" id="PTHR45825">
    <property type="entry name" value="GRANULE-BOUND STARCH SYNTHASE 1, CHLOROPLASTIC/AMYLOPLASTIC"/>
    <property type="match status" value="1"/>
</dbReference>
<dbReference type="GO" id="GO:0004373">
    <property type="term" value="F:alpha-1,4-glucan glucosyltransferase (UDP-glucose donor) activity"/>
    <property type="evidence" value="ECO:0007669"/>
    <property type="project" value="InterPro"/>
</dbReference>
<evidence type="ECO:0000259" key="10">
    <source>
        <dbReference type="Pfam" id="PF08323"/>
    </source>
</evidence>
<dbReference type="GO" id="GO:0005978">
    <property type="term" value="P:glycogen biosynthetic process"/>
    <property type="evidence" value="ECO:0007669"/>
    <property type="project" value="UniProtKB-UniRule"/>
</dbReference>
<evidence type="ECO:0000256" key="6">
    <source>
        <dbReference type="ARBA" id="ARBA00022679"/>
    </source>
</evidence>
<gene>
    <name evidence="11" type="primary">glgA2</name>
    <name evidence="8" type="synonym">glgA</name>
    <name evidence="11" type="ORF">GCM10008171_14710</name>
</gene>
<comment type="catalytic activity">
    <reaction evidence="1 8">
        <text>[(1-&gt;4)-alpha-D-glucosyl](n) + ADP-alpha-D-glucose = [(1-&gt;4)-alpha-D-glucosyl](n+1) + ADP + H(+)</text>
        <dbReference type="Rhea" id="RHEA:18189"/>
        <dbReference type="Rhea" id="RHEA-COMP:9584"/>
        <dbReference type="Rhea" id="RHEA-COMP:9587"/>
        <dbReference type="ChEBI" id="CHEBI:15378"/>
        <dbReference type="ChEBI" id="CHEBI:15444"/>
        <dbReference type="ChEBI" id="CHEBI:57498"/>
        <dbReference type="ChEBI" id="CHEBI:456216"/>
        <dbReference type="EC" id="2.4.1.21"/>
    </reaction>
</comment>
<proteinExistence type="inferred from homology"/>
<dbReference type="PANTHER" id="PTHR45825:SF11">
    <property type="entry name" value="ALPHA AMYLASE DOMAIN-CONTAINING PROTEIN"/>
    <property type="match status" value="1"/>
</dbReference>
<feature type="binding site" evidence="8">
    <location>
        <position position="16"/>
    </location>
    <ligand>
        <name>ADP-alpha-D-glucose</name>
        <dbReference type="ChEBI" id="CHEBI:57498"/>
    </ligand>
</feature>
<feature type="domain" description="Glycosyl transferase family 1" evidence="9">
    <location>
        <begin position="291"/>
        <end position="449"/>
    </location>
</feature>
<keyword evidence="7 8" id="KW-0320">Glycogen biosynthesis</keyword>
<protein>
    <recommendedName>
        <fullName evidence="8">Glycogen synthase</fullName>
        <ecNumber evidence="8">2.4.1.21</ecNumber>
    </recommendedName>
    <alternativeName>
        <fullName evidence="8">Starch [bacterial glycogen] synthase</fullName>
    </alternativeName>
</protein>
<evidence type="ECO:0000256" key="3">
    <source>
        <dbReference type="ARBA" id="ARBA00004964"/>
    </source>
</evidence>
<dbReference type="SUPFAM" id="SSF53756">
    <property type="entry name" value="UDP-Glycosyltransferase/glycogen phosphorylase"/>
    <property type="match status" value="1"/>
</dbReference>
<dbReference type="NCBIfam" id="TIGR02095">
    <property type="entry name" value="glgA"/>
    <property type="match status" value="1"/>
</dbReference>
<keyword evidence="5 8" id="KW-0328">Glycosyltransferase</keyword>
<dbReference type="Gene3D" id="3.40.50.2000">
    <property type="entry name" value="Glycogen Phosphorylase B"/>
    <property type="match status" value="2"/>
</dbReference>
<dbReference type="Proteomes" id="UP001143364">
    <property type="component" value="Unassembled WGS sequence"/>
</dbReference>
<dbReference type="EC" id="2.4.1.21" evidence="8"/>
<evidence type="ECO:0000259" key="9">
    <source>
        <dbReference type="Pfam" id="PF00534"/>
    </source>
</evidence>
<dbReference type="InterPro" id="IPR001296">
    <property type="entry name" value="Glyco_trans_1"/>
</dbReference>
<evidence type="ECO:0000313" key="12">
    <source>
        <dbReference type="Proteomes" id="UP001143364"/>
    </source>
</evidence>
<comment type="pathway">
    <text evidence="3 8">Glycan biosynthesis; glycogen biosynthesis.</text>
</comment>
<evidence type="ECO:0000256" key="1">
    <source>
        <dbReference type="ARBA" id="ARBA00001478"/>
    </source>
</evidence>
<name>A0A9W6JFD6_9HYPH</name>
<dbReference type="AlphaFoldDB" id="A0A9W6JFD6"/>
<comment type="similarity">
    <text evidence="4 8">Belongs to the glycosyltransferase 1 family. Bacterial/plant glycogen synthase subfamily.</text>
</comment>
<reference evidence="11" key="1">
    <citation type="journal article" date="2014" name="Int. J. Syst. Evol. Microbiol.">
        <title>Complete genome sequence of Corynebacterium casei LMG S-19264T (=DSM 44701T), isolated from a smear-ripened cheese.</title>
        <authorList>
            <consortium name="US DOE Joint Genome Institute (JGI-PGF)"/>
            <person name="Walter F."/>
            <person name="Albersmeier A."/>
            <person name="Kalinowski J."/>
            <person name="Ruckert C."/>
        </authorList>
    </citation>
    <scope>NUCLEOTIDE SEQUENCE</scope>
    <source>
        <strain evidence="11">VKM B-2555</strain>
    </source>
</reference>
<sequence length="480" mass="49758">MTSVLAVASEVIPLVKTGGLADVAGALPGALAPHGVAVRTLLPGYPAVMAALIDGAVVARFDDLFGGPARILAATARGLDLLVLDAPHLYARDGGLYAGPDGSDWADNAFRFAALGYAAAEIGRGAASLPAPQIVHLHDWQAGLAGAYLAYGPGPRPKTVATIHNMAFQGWFPESMREALRLPPEAMAIEGVEYFGGVGFLKAALQFADHITTVSPTYACEILQPDAGLGLDGLLRARAADVSGILNGIDTNVWNPEADSALPAPFSAANLEGREASRRALAQSFGLDLGDGPLFGVVSRLSSQKGLDLLAEAAPTLLESGGSLALIGSGEAWLEDRFRALAEANPGRIGAFIGYDERRAHLLQAGADAVLVPSRFEPCGLTQLCALRYGAVPVVARVGGLADTVIDANPAALAAGVATGLQFPSGDQAALEAALRRVAALHAEPETWRRIQRNGMRSDVSWNASAAVYADLYRRLAGPV</sequence>
<dbReference type="CDD" id="cd03791">
    <property type="entry name" value="GT5_Glycogen_synthase_DULL1-like"/>
    <property type="match status" value="1"/>
</dbReference>
<dbReference type="Pfam" id="PF08323">
    <property type="entry name" value="Glyco_transf_5"/>
    <property type="match status" value="1"/>
</dbReference>
<evidence type="ECO:0000256" key="8">
    <source>
        <dbReference type="HAMAP-Rule" id="MF_00484"/>
    </source>
</evidence>
<dbReference type="GO" id="GO:0005829">
    <property type="term" value="C:cytosol"/>
    <property type="evidence" value="ECO:0007669"/>
    <property type="project" value="TreeGrafter"/>
</dbReference>
<feature type="domain" description="Starch synthase catalytic" evidence="10">
    <location>
        <begin position="4"/>
        <end position="236"/>
    </location>
</feature>
<comment type="function">
    <text evidence="2 8">Synthesizes alpha-1,4-glucan chains using ADP-glucose.</text>
</comment>
<dbReference type="GO" id="GO:0009011">
    <property type="term" value="F:alpha-1,4-glucan glucosyltransferase (ADP-glucose donor) activity"/>
    <property type="evidence" value="ECO:0007669"/>
    <property type="project" value="UniProtKB-UniRule"/>
</dbReference>
<evidence type="ECO:0000256" key="2">
    <source>
        <dbReference type="ARBA" id="ARBA00002764"/>
    </source>
</evidence>
<keyword evidence="12" id="KW-1185">Reference proteome</keyword>
<evidence type="ECO:0000313" key="11">
    <source>
        <dbReference type="EMBL" id="GLK76217.1"/>
    </source>
</evidence>
<evidence type="ECO:0000256" key="5">
    <source>
        <dbReference type="ARBA" id="ARBA00022676"/>
    </source>
</evidence>
<reference evidence="11" key="2">
    <citation type="submission" date="2023-01" db="EMBL/GenBank/DDBJ databases">
        <authorList>
            <person name="Sun Q."/>
            <person name="Evtushenko L."/>
        </authorList>
    </citation>
    <scope>NUCLEOTIDE SEQUENCE</scope>
    <source>
        <strain evidence="11">VKM B-2555</strain>
    </source>
</reference>